<evidence type="ECO:0000313" key="5">
    <source>
        <dbReference type="Proteomes" id="UP000254518"/>
    </source>
</evidence>
<dbReference type="Pfam" id="PF03544">
    <property type="entry name" value="TonB_C"/>
    <property type="match status" value="1"/>
</dbReference>
<feature type="domain" description="TonB C-terminal" evidence="2">
    <location>
        <begin position="170"/>
        <end position="230"/>
    </location>
</feature>
<reference evidence="3 5" key="2">
    <citation type="submission" date="2018-07" db="EMBL/GenBank/DDBJ databases">
        <title>Genomic Encyclopedia of Type Strains, Phase IV (KMG-IV): sequencing the most valuable type-strain genomes for metagenomic binning, comparative biology and taxonomic classification.</title>
        <authorList>
            <person name="Goeker M."/>
        </authorList>
    </citation>
    <scope>NUCLEOTIDE SEQUENCE [LARGE SCALE GENOMIC DNA]</scope>
    <source>
        <strain evidence="3 5">DSM 19728</strain>
    </source>
</reference>
<sequence>MKNLLLLFVLLSSTTFYAQKKVYFTEDFKELPSANKAIYYSIYEENTEGTTRTTYYLDNTLYSKDQFSNYKKRILHGTSERWYKNGAKEMLTNYSKGKQEGVQTRYFENGQIKRTENFKKGEFIDGKCFDENGTEIEFFPYFIKPEFPGGMKAFYDFISSNFKAPNNGIGEVIIGFSVELDGALNHFEVIKSVNKQIDLTVIKTLVKCPKWIPGKIDGKAVVIKYKIPINIQDLNNNQVIR</sequence>
<dbReference type="Proteomes" id="UP000321392">
    <property type="component" value="Unassembled WGS sequence"/>
</dbReference>
<reference evidence="4" key="3">
    <citation type="submission" date="2019-07" db="EMBL/GenBank/DDBJ databases">
        <authorList>
            <person name="Whitman W."/>
            <person name="Huntemann M."/>
            <person name="Clum A."/>
            <person name="Pillay M."/>
            <person name="Palaniappan K."/>
            <person name="Varghese N."/>
            <person name="Mikhailova N."/>
            <person name="Stamatis D."/>
            <person name="Reddy T."/>
            <person name="Daum C."/>
            <person name="Shapiro N."/>
            <person name="Ivanova N."/>
            <person name="Kyrpides N."/>
            <person name="Woyke T."/>
        </authorList>
    </citation>
    <scope>NUCLEOTIDE SEQUENCE</scope>
    <source>
        <strain evidence="4">CGMCC 1.5380</strain>
    </source>
</reference>
<evidence type="ECO:0000259" key="2">
    <source>
        <dbReference type="Pfam" id="PF03544"/>
    </source>
</evidence>
<keyword evidence="1" id="KW-0732">Signal</keyword>
<evidence type="ECO:0000313" key="4">
    <source>
        <dbReference type="EMBL" id="TWI50783.1"/>
    </source>
</evidence>
<comment type="caution">
    <text evidence="4">The sequence shown here is derived from an EMBL/GenBank/DDBJ whole genome shotgun (WGS) entry which is preliminary data.</text>
</comment>
<dbReference type="RefSeq" id="WP_114753206.1">
    <property type="nucleotide sequence ID" value="NZ_QQBA01000002.1"/>
</dbReference>
<dbReference type="EMBL" id="VLKX01000002">
    <property type="protein sequence ID" value="TWI50783.1"/>
    <property type="molecule type" value="Genomic_DNA"/>
</dbReference>
<dbReference type="SUPFAM" id="SSF82185">
    <property type="entry name" value="Histone H3 K4-specific methyltransferase SET7/9 N-terminal domain"/>
    <property type="match status" value="1"/>
</dbReference>
<proteinExistence type="predicted"/>
<keyword evidence="5" id="KW-1185">Reference proteome</keyword>
<dbReference type="Proteomes" id="UP000254518">
    <property type="component" value="Unassembled WGS sequence"/>
</dbReference>
<feature type="chain" id="PRO_5022831508" evidence="1">
    <location>
        <begin position="19"/>
        <end position="241"/>
    </location>
</feature>
<gene>
    <name evidence="3" type="ORF">DFR66_10225</name>
    <name evidence="4" type="ORF">IQ02_00691</name>
</gene>
<dbReference type="GO" id="GO:0055085">
    <property type="term" value="P:transmembrane transport"/>
    <property type="evidence" value="ECO:0007669"/>
    <property type="project" value="InterPro"/>
</dbReference>
<evidence type="ECO:0000256" key="1">
    <source>
        <dbReference type="SAM" id="SignalP"/>
    </source>
</evidence>
<dbReference type="Gene3D" id="2.20.110.10">
    <property type="entry name" value="Histone H3 K4-specific methyltransferase SET7/9 N-terminal domain"/>
    <property type="match status" value="1"/>
</dbReference>
<dbReference type="EMBL" id="QQBA01000002">
    <property type="protein sequence ID" value="RDI57415.1"/>
    <property type="molecule type" value="Genomic_DNA"/>
</dbReference>
<protein>
    <submittedName>
        <fullName evidence="4">TonB-like protein</fullName>
    </submittedName>
</protein>
<dbReference type="Gene3D" id="3.30.1150.10">
    <property type="match status" value="1"/>
</dbReference>
<dbReference type="InterPro" id="IPR037682">
    <property type="entry name" value="TonB_C"/>
</dbReference>
<dbReference type="SUPFAM" id="SSF74653">
    <property type="entry name" value="TolA/TonB C-terminal domain"/>
    <property type="match status" value="1"/>
</dbReference>
<evidence type="ECO:0000313" key="6">
    <source>
        <dbReference type="Proteomes" id="UP000321392"/>
    </source>
</evidence>
<reference evidence="4 6" key="1">
    <citation type="journal article" date="2015" name="Stand. Genomic Sci.">
        <title>Genomic Encyclopedia of Bacterial and Archaeal Type Strains, Phase III: the genomes of soil and plant-associated and newly described type strains.</title>
        <authorList>
            <person name="Whitman W.B."/>
            <person name="Woyke T."/>
            <person name="Klenk H.P."/>
            <person name="Zhou Y."/>
            <person name="Lilburn T.G."/>
            <person name="Beck B.J."/>
            <person name="De Vos P."/>
            <person name="Vandamme P."/>
            <person name="Eisen J.A."/>
            <person name="Garrity G."/>
            <person name="Hugenholtz P."/>
            <person name="Kyrpides N.C."/>
        </authorList>
    </citation>
    <scope>NUCLEOTIDE SEQUENCE [LARGE SCALE GENOMIC DNA]</scope>
    <source>
        <strain evidence="4 6">CGMCC 1.5380</strain>
    </source>
</reference>
<evidence type="ECO:0000313" key="3">
    <source>
        <dbReference type="EMBL" id="RDI57415.1"/>
    </source>
</evidence>
<accession>A0A562Q294</accession>
<dbReference type="AlphaFoldDB" id="A0A562Q294"/>
<name>A0A562Q294_9FLAO</name>
<dbReference type="OrthoDB" id="9812355at2"/>
<organism evidence="4 6">
    <name type="scientific">Flavobacterium glaciei</name>
    <dbReference type="NCBI Taxonomy" id="386300"/>
    <lineage>
        <taxon>Bacteria</taxon>
        <taxon>Pseudomonadati</taxon>
        <taxon>Bacteroidota</taxon>
        <taxon>Flavobacteriia</taxon>
        <taxon>Flavobacteriales</taxon>
        <taxon>Flavobacteriaceae</taxon>
        <taxon>Flavobacterium</taxon>
    </lineage>
</organism>
<feature type="signal peptide" evidence="1">
    <location>
        <begin position="1"/>
        <end position="18"/>
    </location>
</feature>